<evidence type="ECO:0000313" key="2">
    <source>
        <dbReference type="RefSeq" id="XP_074222506.1"/>
    </source>
</evidence>
<organism evidence="1 2">
    <name type="scientific">Camelus bactrianus</name>
    <name type="common">Bactrian camel</name>
    <dbReference type="NCBI Taxonomy" id="9837"/>
    <lineage>
        <taxon>Eukaryota</taxon>
        <taxon>Metazoa</taxon>
        <taxon>Chordata</taxon>
        <taxon>Craniata</taxon>
        <taxon>Vertebrata</taxon>
        <taxon>Euteleostomi</taxon>
        <taxon>Mammalia</taxon>
        <taxon>Eutheria</taxon>
        <taxon>Laurasiatheria</taxon>
        <taxon>Artiodactyla</taxon>
        <taxon>Tylopoda</taxon>
        <taxon>Camelidae</taxon>
        <taxon>Camelus</taxon>
    </lineage>
</organism>
<evidence type="ECO:0000313" key="1">
    <source>
        <dbReference type="Proteomes" id="UP001732780"/>
    </source>
</evidence>
<keyword evidence="1" id="KW-1185">Reference proteome</keyword>
<accession>A0AC58QJQ5</accession>
<name>A0AC58QJQ5_CAMBA</name>
<sequence>MAPCSSAPDPCDVAPRGVAPRGVAPHGAAPRGVAPRGVAPRGVPSCLQSAPALLPPASGGGGGGCSGGSAVPPGGAVLAERRPRSFLSSAAAAAARPRDGARAGCSTWAVLQQPATPARAPPASCGRSGHRISHRRSVLRSEMKQAVSTSFLGIFRNPAAPPRESR</sequence>
<dbReference type="Proteomes" id="UP001732780">
    <property type="component" value="Chromosome 6"/>
</dbReference>
<protein>
    <submittedName>
        <fullName evidence="2">Uncharacterized protein LOC105075598 isoform X12</fullName>
    </submittedName>
</protein>
<dbReference type="RefSeq" id="XP_074222506.1">
    <property type="nucleotide sequence ID" value="XM_074366405.1"/>
</dbReference>
<reference evidence="2" key="1">
    <citation type="submission" date="2025-08" db="UniProtKB">
        <authorList>
            <consortium name="RefSeq"/>
        </authorList>
    </citation>
    <scope>IDENTIFICATION</scope>
    <source>
        <tissue evidence="2">Blood</tissue>
    </source>
</reference>
<gene>
    <name evidence="2" type="primary">LOC105075598</name>
</gene>
<proteinExistence type="predicted"/>